<keyword evidence="1" id="KW-0472">Membrane</keyword>
<evidence type="ECO:0000313" key="4">
    <source>
        <dbReference type="Proteomes" id="UP000295645"/>
    </source>
</evidence>
<name>A0A4R3YNS3_9GAMM</name>
<dbReference type="InterPro" id="IPR050640">
    <property type="entry name" value="Bact_2-comp_sensor_kinase"/>
</dbReference>
<dbReference type="OrthoDB" id="2514702at2"/>
<feature type="transmembrane region" description="Helical" evidence="1">
    <location>
        <begin position="50"/>
        <end position="73"/>
    </location>
</feature>
<dbReference type="RefSeq" id="WP_132145514.1">
    <property type="nucleotide sequence ID" value="NZ_SMCS01000006.1"/>
</dbReference>
<feature type="transmembrane region" description="Helical" evidence="1">
    <location>
        <begin position="85"/>
        <end position="109"/>
    </location>
</feature>
<dbReference type="InterPro" id="IPR010559">
    <property type="entry name" value="Sig_transdc_His_kin_internal"/>
</dbReference>
<sequence>MSTSTPTPERTRAASADLPDFCSLPVLFALLVVGALTVSLMWLAPGNDSALRGYCVAMLFVVWLAMLLTVALCKLRPWMQRLSGLWPYAAVWLLLVSTVLVSSTVVAWLDHAIGTGLTPPSLSGFVRDCGMATGLLGAGLLRYFYVVAQWQARLAAAAHAQVAALQARIRPHFLFNSMNTVAALVRVDPDAAERTVLNLAELFRAALGSDTSAVGTLGEELLLVDRYLEIESLRLGDRLHVERDVDVPAGLPLPCMLLQPLVENAIRYGIQPLREGGTIRLTGRRVDGGIELVVDNPLPESPAAGGTGHGLRSVRERVAYHFGARSRVDVVSGNGRFVVTIHLPETTSHARPDRR</sequence>
<keyword evidence="1" id="KW-1133">Transmembrane helix</keyword>
<gene>
    <name evidence="3" type="ORF">EC912_106143</name>
</gene>
<dbReference type="InterPro" id="IPR036890">
    <property type="entry name" value="HATPase_C_sf"/>
</dbReference>
<dbReference type="Gene3D" id="3.30.565.10">
    <property type="entry name" value="Histidine kinase-like ATPase, C-terminal domain"/>
    <property type="match status" value="1"/>
</dbReference>
<dbReference type="Pfam" id="PF06580">
    <property type="entry name" value="His_kinase"/>
    <property type="match status" value="1"/>
</dbReference>
<evidence type="ECO:0000313" key="3">
    <source>
        <dbReference type="EMBL" id="TCV92804.1"/>
    </source>
</evidence>
<keyword evidence="4" id="KW-1185">Reference proteome</keyword>
<evidence type="ECO:0000259" key="2">
    <source>
        <dbReference type="Pfam" id="PF06580"/>
    </source>
</evidence>
<comment type="caution">
    <text evidence="3">The sequence shown here is derived from an EMBL/GenBank/DDBJ whole genome shotgun (WGS) entry which is preliminary data.</text>
</comment>
<dbReference type="GO" id="GO:0016020">
    <property type="term" value="C:membrane"/>
    <property type="evidence" value="ECO:0007669"/>
    <property type="project" value="InterPro"/>
</dbReference>
<dbReference type="SUPFAM" id="SSF55874">
    <property type="entry name" value="ATPase domain of HSP90 chaperone/DNA topoisomerase II/histidine kinase"/>
    <property type="match status" value="1"/>
</dbReference>
<dbReference type="AlphaFoldDB" id="A0A4R3YNS3"/>
<reference evidence="3 4" key="1">
    <citation type="submission" date="2019-03" db="EMBL/GenBank/DDBJ databases">
        <title>Above-ground endophytic microbial communities from plants in different locations in the United States.</title>
        <authorList>
            <person name="Frank C."/>
        </authorList>
    </citation>
    <scope>NUCLEOTIDE SEQUENCE [LARGE SCALE GENOMIC DNA]</scope>
    <source>
        <strain evidence="3 4">LP_13_YM</strain>
    </source>
</reference>
<evidence type="ECO:0000256" key="1">
    <source>
        <dbReference type="SAM" id="Phobius"/>
    </source>
</evidence>
<dbReference type="PANTHER" id="PTHR34220">
    <property type="entry name" value="SENSOR HISTIDINE KINASE YPDA"/>
    <property type="match status" value="1"/>
</dbReference>
<dbReference type="PANTHER" id="PTHR34220:SF7">
    <property type="entry name" value="SENSOR HISTIDINE KINASE YPDA"/>
    <property type="match status" value="1"/>
</dbReference>
<proteinExistence type="predicted"/>
<keyword evidence="3" id="KW-0808">Transferase</keyword>
<feature type="transmembrane region" description="Helical" evidence="1">
    <location>
        <begin position="21"/>
        <end position="44"/>
    </location>
</feature>
<keyword evidence="1" id="KW-0812">Transmembrane</keyword>
<organism evidence="3 4">
    <name type="scientific">Luteibacter rhizovicinus</name>
    <dbReference type="NCBI Taxonomy" id="242606"/>
    <lineage>
        <taxon>Bacteria</taxon>
        <taxon>Pseudomonadati</taxon>
        <taxon>Pseudomonadota</taxon>
        <taxon>Gammaproteobacteria</taxon>
        <taxon>Lysobacterales</taxon>
        <taxon>Rhodanobacteraceae</taxon>
        <taxon>Luteibacter</taxon>
    </lineage>
</organism>
<dbReference type="GO" id="GO:0000155">
    <property type="term" value="F:phosphorelay sensor kinase activity"/>
    <property type="evidence" value="ECO:0007669"/>
    <property type="project" value="InterPro"/>
</dbReference>
<dbReference type="EMBL" id="SMCS01000006">
    <property type="protein sequence ID" value="TCV92804.1"/>
    <property type="molecule type" value="Genomic_DNA"/>
</dbReference>
<dbReference type="Proteomes" id="UP000295645">
    <property type="component" value="Unassembled WGS sequence"/>
</dbReference>
<accession>A0A4R3YNS3</accession>
<protein>
    <submittedName>
        <fullName evidence="3">Two-component system sensor histidine kinase AlgZ</fullName>
    </submittedName>
</protein>
<keyword evidence="3" id="KW-0418">Kinase</keyword>
<feature type="domain" description="Signal transduction histidine kinase internal region" evidence="2">
    <location>
        <begin position="160"/>
        <end position="239"/>
    </location>
</feature>